<feature type="transmembrane region" description="Helical" evidence="1">
    <location>
        <begin position="44"/>
        <end position="64"/>
    </location>
</feature>
<evidence type="ECO:0000313" key="3">
    <source>
        <dbReference type="EMBL" id="BEP29170.1"/>
    </source>
</evidence>
<dbReference type="EMBL" id="AP028654">
    <property type="protein sequence ID" value="BEP29170.1"/>
    <property type="molecule type" value="Genomic_DNA"/>
</dbReference>
<feature type="transmembrane region" description="Helical" evidence="1">
    <location>
        <begin position="6"/>
        <end position="24"/>
    </location>
</feature>
<evidence type="ECO:0000313" key="4">
    <source>
        <dbReference type="Proteomes" id="UP001321786"/>
    </source>
</evidence>
<keyword evidence="1" id="KW-1133">Transmembrane helix</keyword>
<evidence type="ECO:0000259" key="2">
    <source>
        <dbReference type="Pfam" id="PF18923"/>
    </source>
</evidence>
<dbReference type="AlphaFoldDB" id="A0AAU9ERT0"/>
<organism evidence="3 4">
    <name type="scientific">Helicovermis profundi</name>
    <dbReference type="NCBI Taxonomy" id="3065157"/>
    <lineage>
        <taxon>Bacteria</taxon>
        <taxon>Bacillati</taxon>
        <taxon>Bacillota</taxon>
        <taxon>Clostridia</taxon>
        <taxon>Helicovermis</taxon>
    </lineage>
</organism>
<accession>A0AAU9ERT0</accession>
<keyword evidence="4" id="KW-1185">Reference proteome</keyword>
<feature type="domain" description="DUF5673" evidence="2">
    <location>
        <begin position="93"/>
        <end position="160"/>
    </location>
</feature>
<evidence type="ECO:0000256" key="1">
    <source>
        <dbReference type="SAM" id="Phobius"/>
    </source>
</evidence>
<gene>
    <name evidence="3" type="ORF">HLPR_15010</name>
</gene>
<dbReference type="KEGG" id="hprf:HLPR_15010"/>
<reference evidence="3 4" key="1">
    <citation type="submission" date="2023-08" db="EMBL/GenBank/DDBJ databases">
        <title>Helicovermis profunda gen. nov., sp. nov., a novel mesophilic, fermentative bacterium within the Bacillota from a deep-sea hydrothermal vent chimney.</title>
        <authorList>
            <person name="Miyazaki U."/>
            <person name="Mizutani D."/>
            <person name="Hashimoto Y."/>
            <person name="Tame A."/>
            <person name="Sawayama S."/>
            <person name="Miyazaki J."/>
            <person name="Takai K."/>
            <person name="Nakagawa S."/>
        </authorList>
    </citation>
    <scope>NUCLEOTIDE SEQUENCE [LARGE SCALE GENOMIC DNA]</scope>
    <source>
        <strain evidence="3 4">S502</strain>
    </source>
</reference>
<feature type="transmembrane region" description="Helical" evidence="1">
    <location>
        <begin position="70"/>
        <end position="89"/>
    </location>
</feature>
<sequence length="171" mass="19686">MNLVFNLGAMVMLAAFTYLNYKNLSKSLLSAGKILIEKHINKKLYFSGVVVLIVMYPLSIFARGVEFNSVVISSIGVLLLVMVSFFVTYKTSSFYICENGVVLKSIFYDFSRVKRYSYIEKKNKLKISIEVQGNNGKEFQYFYTIKEEERSSVSKIFRENIGSKNKKNKKK</sequence>
<keyword evidence="1" id="KW-0812">Transmembrane</keyword>
<dbReference type="RefSeq" id="WP_338534837.1">
    <property type="nucleotide sequence ID" value="NZ_AP028654.1"/>
</dbReference>
<protein>
    <recommendedName>
        <fullName evidence="2">DUF5673 domain-containing protein</fullName>
    </recommendedName>
</protein>
<dbReference type="Proteomes" id="UP001321786">
    <property type="component" value="Chromosome"/>
</dbReference>
<name>A0AAU9ERT0_9FIRM</name>
<keyword evidence="1" id="KW-0472">Membrane</keyword>
<proteinExistence type="predicted"/>
<dbReference type="Pfam" id="PF18923">
    <property type="entry name" value="DUF5673"/>
    <property type="match status" value="1"/>
</dbReference>
<dbReference type="InterPro" id="IPR043730">
    <property type="entry name" value="DUF5673"/>
</dbReference>